<reference evidence="2 3" key="1">
    <citation type="journal article" date="2010" name="Stand. Genomic Sci.">
        <title>Complete genome sequence of Segniliparus rotundus type strain (CDC 1076).</title>
        <authorList>
            <person name="Sikorski J."/>
            <person name="Lapidus A."/>
            <person name="Copeland A."/>
            <person name="Misra M."/>
            <person name="Glavina Del Rio T."/>
            <person name="Nolan M."/>
            <person name="Lucas S."/>
            <person name="Chen F."/>
            <person name="Tice H."/>
            <person name="Cheng J.F."/>
            <person name="Jando M."/>
            <person name="Schneider S."/>
            <person name="Bruce D."/>
            <person name="Goodwin L."/>
            <person name="Pitluck S."/>
            <person name="Liolios K."/>
            <person name="Mikhailova N."/>
            <person name="Pati A."/>
            <person name="Ivanova N."/>
            <person name="Mavromatis K."/>
            <person name="Chen A."/>
            <person name="Palaniappan K."/>
            <person name="Chertkov O."/>
            <person name="Land M."/>
            <person name="Hauser L."/>
            <person name="Chang Y.J."/>
            <person name="Jeffries C.D."/>
            <person name="Brettin T."/>
            <person name="Detter J.C."/>
            <person name="Han C."/>
            <person name="Rohde M."/>
            <person name="Goker M."/>
            <person name="Bristow J."/>
            <person name="Eisen J.A."/>
            <person name="Markowitz V."/>
            <person name="Hugenholtz P."/>
            <person name="Kyrpides N.C."/>
            <person name="Klenk H.P."/>
        </authorList>
    </citation>
    <scope>NUCLEOTIDE SEQUENCE [LARGE SCALE GENOMIC DNA]</scope>
    <source>
        <strain evidence="3">ATCC BAA-972 / CDC 1076 / CIP 108378 / DSM 44985 / JCM 13578</strain>
    </source>
</reference>
<dbReference type="KEGG" id="srt:Srot_0592"/>
<dbReference type="PROSITE" id="PS51318">
    <property type="entry name" value="TAT"/>
    <property type="match status" value="1"/>
</dbReference>
<protein>
    <recommendedName>
        <fullName evidence="1">Rv2525c-like glycoside hydrolase-like domain-containing protein</fullName>
    </recommendedName>
</protein>
<evidence type="ECO:0000313" key="2">
    <source>
        <dbReference type="EMBL" id="ADG97074.1"/>
    </source>
</evidence>
<dbReference type="STRING" id="640132.Srot_0592"/>
<dbReference type="Pfam" id="PF08924">
    <property type="entry name" value="Rv2525c_GlyHyd-like"/>
    <property type="match status" value="1"/>
</dbReference>
<evidence type="ECO:0000313" key="3">
    <source>
        <dbReference type="Proteomes" id="UP000002247"/>
    </source>
</evidence>
<sequence length="273" mass="28881">MVITMALSRRDVLRGLSAAPVLGLGAIAAPARADQESDNADGGLWGLGTLVDFSARVPDPAAIKEAGHLGAVRYVSERRPTEPWMLAKPVTSDEVAGMREHGLAVASVYQWGKNLTADWRGGYDGGVDAARRGVELHLAASGPADGVIYAALDDDPDRDAFDTLIAPYLTAWRDVIGNERLGVYCNPKTIDWCLGAGLGTYFWQHDWGNPSGAEHAAANLHQLPNSKGNLRVIDGVPCDVSVILKPDYGQWGQANAALAASAEQAANDDPVSS</sequence>
<dbReference type="EMBL" id="CP001958">
    <property type="protein sequence ID" value="ADG97074.1"/>
    <property type="molecule type" value="Genomic_DNA"/>
</dbReference>
<evidence type="ECO:0000259" key="1">
    <source>
        <dbReference type="Pfam" id="PF08924"/>
    </source>
</evidence>
<dbReference type="InterPro" id="IPR015020">
    <property type="entry name" value="Rv2525c-like_Glyco_Hydro-like"/>
</dbReference>
<dbReference type="Proteomes" id="UP000002247">
    <property type="component" value="Chromosome"/>
</dbReference>
<dbReference type="Gene3D" id="3.20.20.80">
    <property type="entry name" value="Glycosidases"/>
    <property type="match status" value="1"/>
</dbReference>
<feature type="domain" description="Rv2525c-like glycoside hydrolase-like" evidence="1">
    <location>
        <begin position="61"/>
        <end position="236"/>
    </location>
</feature>
<organism evidence="2 3">
    <name type="scientific">Segniliparus rotundus (strain ATCC BAA-972 / CDC 1076 / CIP 108378 / DSM 44985 / JCM 13578)</name>
    <dbReference type="NCBI Taxonomy" id="640132"/>
    <lineage>
        <taxon>Bacteria</taxon>
        <taxon>Bacillati</taxon>
        <taxon>Actinomycetota</taxon>
        <taxon>Actinomycetes</taxon>
        <taxon>Mycobacteriales</taxon>
        <taxon>Segniliparaceae</taxon>
        <taxon>Segniliparus</taxon>
    </lineage>
</organism>
<keyword evidence="3" id="KW-1185">Reference proteome</keyword>
<dbReference type="eggNOG" id="COG3757">
    <property type="taxonomic scope" value="Bacteria"/>
</dbReference>
<dbReference type="AlphaFoldDB" id="D6ZCN2"/>
<dbReference type="InterPro" id="IPR006311">
    <property type="entry name" value="TAT_signal"/>
</dbReference>
<dbReference type="InterPro" id="IPR017853">
    <property type="entry name" value="GH"/>
</dbReference>
<accession>D6ZCN2</accession>
<name>D6ZCN2_SEGRD</name>
<gene>
    <name evidence="2" type="ordered locus">Srot_0592</name>
</gene>
<dbReference type="SUPFAM" id="SSF51445">
    <property type="entry name" value="(Trans)glycosidases"/>
    <property type="match status" value="1"/>
</dbReference>
<proteinExistence type="predicted"/>
<dbReference type="HOGENOM" id="CLU_075024_1_0_11"/>